<sequence length="522" mass="54239">MASYNETDDGYGYDAPPPRPTTPPVRRGFVMILALLSLAVLAVYGVPFVAERAGRAWEAGRAQSASAALAKLDEQGAVSQASRLFRLATTAVSPAVVNVRSFRGNPGVGRHGLQLGVPPSQREGVRSELGSGVVIDAAAGYIVTNNHVIQDAEQIVVRLGPRDDVPARLVGADPKTDLAVLQVKTPLKTAAQWGDSNKLDIGDWVLAIGSPLGFDHSVTAGIVSATERNDLRIAEYESFIQTDAAINPGNSGGPLVDLSGRIVGINTAIITQSGGYEGIGLAIPSSLAKRIVDALIKDGKVTRGFLGVAMQPLDGETARALKLPGGAGGVVVGGVLPDGPAARADLHPGDVIVSLDGRPVHDPTGLRYVTADLGAGVDVPVVYYRDGAERTATVKLTESPTNPEIAPLGFRVKEASAPEGDGKPRTIVEVDRVVAAGPAFNAGLRPGMWIVAVGKTPVESLMQFLALIRNFDLERQLPLVVFSQDGRGTGLVILGPKAMQDQPPGQAAPDVPPALPPVAPTP</sequence>
<dbReference type="InterPro" id="IPR001478">
    <property type="entry name" value="PDZ"/>
</dbReference>
<dbReference type="EC" id="3.4.21.107" evidence="4"/>
<dbReference type="RefSeq" id="WP_277863528.1">
    <property type="nucleotide sequence ID" value="NZ_JARRAG010000002.1"/>
</dbReference>
<dbReference type="InterPro" id="IPR036034">
    <property type="entry name" value="PDZ_sf"/>
</dbReference>
<keyword evidence="9" id="KW-0346">Stress response</keyword>
<reference evidence="14 15" key="1">
    <citation type="submission" date="2023-03" db="EMBL/GenBank/DDBJ databases">
        <title>Paludisphaera mucosa sp. nov. a novel planctomycete from northern fen.</title>
        <authorList>
            <person name="Ivanova A."/>
        </authorList>
    </citation>
    <scope>NUCLEOTIDE SEQUENCE [LARGE SCALE GENOMIC DNA]</scope>
    <source>
        <strain evidence="14 15">Pla2</strain>
    </source>
</reference>
<dbReference type="InterPro" id="IPR001940">
    <property type="entry name" value="Peptidase_S1C"/>
</dbReference>
<keyword evidence="12" id="KW-1133">Transmembrane helix</keyword>
<feature type="compositionally biased region" description="Pro residues" evidence="11">
    <location>
        <begin position="510"/>
        <end position="522"/>
    </location>
</feature>
<proteinExistence type="inferred from homology"/>
<gene>
    <name evidence="14" type="ORF">PZE19_26055</name>
</gene>
<keyword evidence="12" id="KW-0472">Membrane</keyword>
<feature type="compositionally biased region" description="Acidic residues" evidence="11">
    <location>
        <begin position="1"/>
        <end position="11"/>
    </location>
</feature>
<dbReference type="PROSITE" id="PS50106">
    <property type="entry name" value="PDZ"/>
    <property type="match status" value="1"/>
</dbReference>
<dbReference type="SMART" id="SM00228">
    <property type="entry name" value="PDZ"/>
    <property type="match status" value="2"/>
</dbReference>
<evidence type="ECO:0000256" key="5">
    <source>
        <dbReference type="ARBA" id="ARBA00013958"/>
    </source>
</evidence>
<evidence type="ECO:0000256" key="2">
    <source>
        <dbReference type="ARBA" id="ARBA00004418"/>
    </source>
</evidence>
<evidence type="ECO:0000256" key="7">
    <source>
        <dbReference type="ARBA" id="ARBA00022764"/>
    </source>
</evidence>
<feature type="domain" description="PDZ" evidence="13">
    <location>
        <begin position="295"/>
        <end position="360"/>
    </location>
</feature>
<dbReference type="PANTHER" id="PTHR22939">
    <property type="entry name" value="SERINE PROTEASE FAMILY S1C HTRA-RELATED"/>
    <property type="match status" value="1"/>
</dbReference>
<feature type="transmembrane region" description="Helical" evidence="12">
    <location>
        <begin position="28"/>
        <end position="50"/>
    </location>
</feature>
<evidence type="ECO:0000256" key="3">
    <source>
        <dbReference type="ARBA" id="ARBA00010541"/>
    </source>
</evidence>
<dbReference type="SUPFAM" id="SSF50156">
    <property type="entry name" value="PDZ domain-like"/>
    <property type="match status" value="2"/>
</dbReference>
<evidence type="ECO:0000256" key="9">
    <source>
        <dbReference type="ARBA" id="ARBA00023016"/>
    </source>
</evidence>
<evidence type="ECO:0000256" key="1">
    <source>
        <dbReference type="ARBA" id="ARBA00001772"/>
    </source>
</evidence>
<feature type="region of interest" description="Disordered" evidence="11">
    <location>
        <begin position="497"/>
        <end position="522"/>
    </location>
</feature>
<keyword evidence="15" id="KW-1185">Reference proteome</keyword>
<evidence type="ECO:0000256" key="6">
    <source>
        <dbReference type="ARBA" id="ARBA00022670"/>
    </source>
</evidence>
<dbReference type="InterPro" id="IPR009003">
    <property type="entry name" value="Peptidase_S1_PA"/>
</dbReference>
<evidence type="ECO:0000313" key="14">
    <source>
        <dbReference type="EMBL" id="MDG3007242.1"/>
    </source>
</evidence>
<accession>A0ABT6FI42</accession>
<dbReference type="EMBL" id="JARRAG010000002">
    <property type="protein sequence ID" value="MDG3007242.1"/>
    <property type="molecule type" value="Genomic_DNA"/>
</dbReference>
<evidence type="ECO:0000256" key="11">
    <source>
        <dbReference type="SAM" id="MobiDB-lite"/>
    </source>
</evidence>
<comment type="subcellular location">
    <subcellularLocation>
        <location evidence="2">Periplasm</location>
    </subcellularLocation>
</comment>
<evidence type="ECO:0000256" key="10">
    <source>
        <dbReference type="ARBA" id="ARBA00032850"/>
    </source>
</evidence>
<keyword evidence="8" id="KW-0378">Hydrolase</keyword>
<name>A0ABT6FI42_9BACT</name>
<organism evidence="14 15">
    <name type="scientific">Paludisphaera mucosa</name>
    <dbReference type="NCBI Taxonomy" id="3030827"/>
    <lineage>
        <taxon>Bacteria</taxon>
        <taxon>Pseudomonadati</taxon>
        <taxon>Planctomycetota</taxon>
        <taxon>Planctomycetia</taxon>
        <taxon>Isosphaerales</taxon>
        <taxon>Isosphaeraceae</taxon>
        <taxon>Paludisphaera</taxon>
    </lineage>
</organism>
<dbReference type="PANTHER" id="PTHR22939:SF130">
    <property type="entry name" value="PERIPLASMIC SERINE ENDOPROTEASE DEGP-LIKE-RELATED"/>
    <property type="match status" value="1"/>
</dbReference>
<evidence type="ECO:0000256" key="12">
    <source>
        <dbReference type="SAM" id="Phobius"/>
    </source>
</evidence>
<dbReference type="Pfam" id="PF13365">
    <property type="entry name" value="Trypsin_2"/>
    <property type="match status" value="1"/>
</dbReference>
<evidence type="ECO:0000256" key="4">
    <source>
        <dbReference type="ARBA" id="ARBA00013035"/>
    </source>
</evidence>
<evidence type="ECO:0000313" key="15">
    <source>
        <dbReference type="Proteomes" id="UP001216907"/>
    </source>
</evidence>
<keyword evidence="6" id="KW-0645">Protease</keyword>
<dbReference type="Pfam" id="PF13180">
    <property type="entry name" value="PDZ_2"/>
    <property type="match status" value="1"/>
</dbReference>
<keyword evidence="12" id="KW-0812">Transmembrane</keyword>
<dbReference type="SUPFAM" id="SSF50494">
    <property type="entry name" value="Trypsin-like serine proteases"/>
    <property type="match status" value="1"/>
</dbReference>
<comment type="catalytic activity">
    <reaction evidence="1">
        <text>Acts on substrates that are at least partially unfolded. The cleavage site P1 residue is normally between a pair of hydrophobic residues, such as Val-|-Val.</text>
        <dbReference type="EC" id="3.4.21.107"/>
    </reaction>
</comment>
<evidence type="ECO:0000256" key="8">
    <source>
        <dbReference type="ARBA" id="ARBA00022801"/>
    </source>
</evidence>
<comment type="caution">
    <text evidence="14">The sequence shown here is derived from an EMBL/GenBank/DDBJ whole genome shotgun (WGS) entry which is preliminary data.</text>
</comment>
<keyword evidence="7" id="KW-0574">Periplasm</keyword>
<dbReference type="Proteomes" id="UP001216907">
    <property type="component" value="Unassembled WGS sequence"/>
</dbReference>
<dbReference type="PRINTS" id="PR00834">
    <property type="entry name" value="PROTEASES2C"/>
</dbReference>
<protein>
    <recommendedName>
        <fullName evidence="5">Probable periplasmic serine endoprotease DegP-like</fullName>
        <ecNumber evidence="4">3.4.21.107</ecNumber>
    </recommendedName>
    <alternativeName>
        <fullName evidence="10">Protease Do</fullName>
    </alternativeName>
</protein>
<dbReference type="Gene3D" id="2.30.42.10">
    <property type="match status" value="2"/>
</dbReference>
<dbReference type="Gene3D" id="2.40.10.120">
    <property type="match status" value="1"/>
</dbReference>
<comment type="similarity">
    <text evidence="3">Belongs to the peptidase S1C family.</text>
</comment>
<feature type="region of interest" description="Disordered" evidence="11">
    <location>
        <begin position="1"/>
        <end position="20"/>
    </location>
</feature>
<evidence type="ECO:0000259" key="13">
    <source>
        <dbReference type="PROSITE" id="PS50106"/>
    </source>
</evidence>